<keyword evidence="2" id="KW-0479">Metal-binding</keyword>
<keyword evidence="4" id="KW-1133">Transmembrane helix</keyword>
<dbReference type="InterPro" id="IPR036396">
    <property type="entry name" value="Cyt_P450_sf"/>
</dbReference>
<comment type="caution">
    <text evidence="5">The sequence shown here is derived from an EMBL/GenBank/DDBJ whole genome shotgun (WGS) entry which is preliminary data.</text>
</comment>
<dbReference type="InterPro" id="IPR050121">
    <property type="entry name" value="Cytochrome_P450_monoxygenase"/>
</dbReference>
<dbReference type="PANTHER" id="PTHR24305:SF147">
    <property type="entry name" value="P450, PUTATIVE (EUROFUNG)-RELATED"/>
    <property type="match status" value="1"/>
</dbReference>
<keyword evidence="1" id="KW-0349">Heme</keyword>
<dbReference type="Pfam" id="PF00067">
    <property type="entry name" value="p450"/>
    <property type="match status" value="1"/>
</dbReference>
<proteinExistence type="predicted"/>
<dbReference type="InterPro" id="IPR002401">
    <property type="entry name" value="Cyt_P450_E_grp-I"/>
</dbReference>
<reference evidence="5 6" key="1">
    <citation type="journal article" date="2024" name="IMA Fungus">
        <title>Apiospora arundinis, a panoply of carbohydrate-active enzymes and secondary metabolites.</title>
        <authorList>
            <person name="Sorensen T."/>
            <person name="Petersen C."/>
            <person name="Muurmann A.T."/>
            <person name="Christiansen J.V."/>
            <person name="Brundto M.L."/>
            <person name="Overgaard C.K."/>
            <person name="Boysen A.T."/>
            <person name="Wollenberg R.D."/>
            <person name="Larsen T.O."/>
            <person name="Sorensen J.L."/>
            <person name="Nielsen K.L."/>
            <person name="Sondergaard T.E."/>
        </authorList>
    </citation>
    <scope>NUCLEOTIDE SEQUENCE [LARGE SCALE GENOMIC DNA]</scope>
    <source>
        <strain evidence="5 6">AAU 773</strain>
    </source>
</reference>
<protein>
    <submittedName>
        <fullName evidence="5">Benzoate 4-monooxygenase cytochrome P450</fullName>
    </submittedName>
</protein>
<feature type="transmembrane region" description="Helical" evidence="4">
    <location>
        <begin position="21"/>
        <end position="44"/>
    </location>
</feature>
<keyword evidence="6" id="KW-1185">Reference proteome</keyword>
<dbReference type="PRINTS" id="PR00463">
    <property type="entry name" value="EP450I"/>
</dbReference>
<evidence type="ECO:0000256" key="2">
    <source>
        <dbReference type="ARBA" id="ARBA00022723"/>
    </source>
</evidence>
<name>A0ABR2IAD8_9PEZI</name>
<accession>A0ABR2IAD8</accession>
<keyword evidence="4" id="KW-0472">Membrane</keyword>
<gene>
    <name evidence="5" type="ORF">PGQ11_010418</name>
</gene>
<evidence type="ECO:0000256" key="4">
    <source>
        <dbReference type="SAM" id="Phobius"/>
    </source>
</evidence>
<evidence type="ECO:0000313" key="6">
    <source>
        <dbReference type="Proteomes" id="UP001390339"/>
    </source>
</evidence>
<evidence type="ECO:0000256" key="3">
    <source>
        <dbReference type="ARBA" id="ARBA00023004"/>
    </source>
</evidence>
<dbReference type="PANTHER" id="PTHR24305">
    <property type="entry name" value="CYTOCHROME P450"/>
    <property type="match status" value="1"/>
</dbReference>
<dbReference type="InterPro" id="IPR001128">
    <property type="entry name" value="Cyt_P450"/>
</dbReference>
<sequence>MPRVAHAQDLMDQFHQFASSSYLFFLITVSASFYLVCRAAYLLLFHPLAKFPGPKLAALTSWYEAYYDVTGGRFPDALTELHLIYGPIIRVRADQLHIKDAEFYGELYVSGAKRRTSTLAIDHTGLGVADSIPNMANHELHHMRRKPVESFFSRQSVTRMETRVHAEARRMDEKLQRHNTLRGLMSMIPYLRNMTWIIKLLKMVPASILKTFNPNAADLQIFHSISEGRIEKIRSQLAKGNVTSDDEEYSAFHHVLCSDLPETEKTTDRLNREAFALLSAGTTTTAGNCTFVTYFVLKQPQVETRHREELRGATQGFPDRVPRWAELEKLPYLTACIKEGLCLTRFFHRNIRLSPDQELQYKQWTIPKNTPVGMSVGHMHLDPDVYPEPYEYIPERWLGRYDSRMNRNYVPFLRGSRSCLGSNLAYAQLYIYLAVLFRPGAHKMSIECDDSDIVLVRDGELGMPKHDSKGLRVRFH</sequence>
<dbReference type="Proteomes" id="UP001390339">
    <property type="component" value="Unassembled WGS sequence"/>
</dbReference>
<dbReference type="SUPFAM" id="SSF48264">
    <property type="entry name" value="Cytochrome P450"/>
    <property type="match status" value="1"/>
</dbReference>
<organism evidence="5 6">
    <name type="scientific">Apiospora arundinis</name>
    <dbReference type="NCBI Taxonomy" id="335852"/>
    <lineage>
        <taxon>Eukaryota</taxon>
        <taxon>Fungi</taxon>
        <taxon>Dikarya</taxon>
        <taxon>Ascomycota</taxon>
        <taxon>Pezizomycotina</taxon>
        <taxon>Sordariomycetes</taxon>
        <taxon>Xylariomycetidae</taxon>
        <taxon>Amphisphaeriales</taxon>
        <taxon>Apiosporaceae</taxon>
        <taxon>Apiospora</taxon>
    </lineage>
</organism>
<keyword evidence="3" id="KW-0408">Iron</keyword>
<dbReference type="Gene3D" id="1.10.630.10">
    <property type="entry name" value="Cytochrome P450"/>
    <property type="match status" value="1"/>
</dbReference>
<evidence type="ECO:0000313" key="5">
    <source>
        <dbReference type="EMBL" id="KAK8859684.1"/>
    </source>
</evidence>
<dbReference type="EMBL" id="JAPCWZ010000006">
    <property type="protein sequence ID" value="KAK8859684.1"/>
    <property type="molecule type" value="Genomic_DNA"/>
</dbReference>
<dbReference type="CDD" id="cd11062">
    <property type="entry name" value="CYP58-like"/>
    <property type="match status" value="1"/>
</dbReference>
<evidence type="ECO:0000256" key="1">
    <source>
        <dbReference type="ARBA" id="ARBA00022617"/>
    </source>
</evidence>
<keyword evidence="4" id="KW-0812">Transmembrane</keyword>